<accession>A0ABW2TPK7</accession>
<reference evidence="3" key="1">
    <citation type="journal article" date="2019" name="Int. J. Syst. Evol. Microbiol.">
        <title>The Global Catalogue of Microorganisms (GCM) 10K type strain sequencing project: providing services to taxonomists for standard genome sequencing and annotation.</title>
        <authorList>
            <consortium name="The Broad Institute Genomics Platform"/>
            <consortium name="The Broad Institute Genome Sequencing Center for Infectious Disease"/>
            <person name="Wu L."/>
            <person name="Ma J."/>
        </authorList>
    </citation>
    <scope>NUCLEOTIDE SEQUENCE [LARGE SCALE GENOMIC DNA]</scope>
    <source>
        <strain evidence="3">JCM 17695</strain>
    </source>
</reference>
<evidence type="ECO:0000313" key="2">
    <source>
        <dbReference type="EMBL" id="MFC7615188.1"/>
    </source>
</evidence>
<evidence type="ECO:0000313" key="3">
    <source>
        <dbReference type="Proteomes" id="UP001596512"/>
    </source>
</evidence>
<protein>
    <recommendedName>
        <fullName evidence="4">Ig-like domain-containing protein</fullName>
    </recommendedName>
</protein>
<proteinExistence type="predicted"/>
<evidence type="ECO:0008006" key="4">
    <source>
        <dbReference type="Google" id="ProtNLM"/>
    </source>
</evidence>
<name>A0ABW2TPK7_9PSEU</name>
<keyword evidence="3" id="KW-1185">Reference proteome</keyword>
<feature type="chain" id="PRO_5045299807" description="Ig-like domain-containing protein" evidence="1">
    <location>
        <begin position="26"/>
        <end position="221"/>
    </location>
</feature>
<evidence type="ECO:0000256" key="1">
    <source>
        <dbReference type="SAM" id="SignalP"/>
    </source>
</evidence>
<keyword evidence="1" id="KW-0732">Signal</keyword>
<feature type="signal peptide" evidence="1">
    <location>
        <begin position="1"/>
        <end position="25"/>
    </location>
</feature>
<dbReference type="EMBL" id="JBHTEY010000004">
    <property type="protein sequence ID" value="MFC7615188.1"/>
    <property type="molecule type" value="Genomic_DNA"/>
</dbReference>
<gene>
    <name evidence="2" type="ORF">ACFQV2_18395</name>
</gene>
<organism evidence="2 3">
    <name type="scientific">Actinokineospora soli</name>
    <dbReference type="NCBI Taxonomy" id="1048753"/>
    <lineage>
        <taxon>Bacteria</taxon>
        <taxon>Bacillati</taxon>
        <taxon>Actinomycetota</taxon>
        <taxon>Actinomycetes</taxon>
        <taxon>Pseudonocardiales</taxon>
        <taxon>Pseudonocardiaceae</taxon>
        <taxon>Actinokineospora</taxon>
    </lineage>
</organism>
<comment type="caution">
    <text evidence="2">The sequence shown here is derived from an EMBL/GenBank/DDBJ whole genome shotgun (WGS) entry which is preliminary data.</text>
</comment>
<dbReference type="Proteomes" id="UP001596512">
    <property type="component" value="Unassembled WGS sequence"/>
</dbReference>
<sequence length="221" mass="23621">MTGMRTPIAAVLAGVVLGATGTAAAAEDRTLVFRTRFTGLVATATWTTCPAPTVGDVCTDTFLLAFDSRTVDGKLRDRGPVVRTLTFVYRVVGGEIGAEPIAEWFSRTEDAAVDARPRLETATATADVPVLICTVFQPESGITCPETVPVDVTWTATGDLVRVDDHVVHRDRLRLENLWTRGWTRTATITGTVGAGPLGTLIGADLTRADQGEIVVQHPFE</sequence>